<dbReference type="EMBL" id="JBAHYK010000958">
    <property type="protein sequence ID" value="KAL0570307.1"/>
    <property type="molecule type" value="Genomic_DNA"/>
</dbReference>
<keyword evidence="2" id="KW-1133">Transmembrane helix</keyword>
<name>A0ABR3F554_9AGAR</name>
<feature type="transmembrane region" description="Helical" evidence="2">
    <location>
        <begin position="282"/>
        <end position="302"/>
    </location>
</feature>
<keyword evidence="2" id="KW-0812">Transmembrane</keyword>
<proteinExistence type="predicted"/>
<keyword evidence="2" id="KW-0472">Membrane</keyword>
<gene>
    <name evidence="3" type="ORF">V5O48_011658</name>
</gene>
<feature type="transmembrane region" description="Helical" evidence="2">
    <location>
        <begin position="199"/>
        <end position="220"/>
    </location>
</feature>
<sequence length="660" mass="70753">MSDIENTSSLPTLNFGNGLVEIAALTTLIGSGTAGDLILGNRGAAGLVWGSISAFGSISVIKACASASSPGWLRQMLGLRTPSSDKAVGMDLSLAPEKRVARRIRETMEGSGPLGVSCLSDDFDGNSMESPSKVKEQHTYRDIYAFDGTTSVMLSELASTPPDHPPTIHTHYPYAFRRSHYSRFQLLVLSLSLLKSVEIYALLVQGGIVLGLLSGVPYLFALVSALSLEARDIISSRRPVEVDGHLDLVVGSPFPTIKHIGGPRKIMLGTSPPPHTGPWWRLFWAMTGIIQTVTVVLSYLVLGQRKTEVVFIWTGFQLFWVVARVLIFNLTENAHPTAYRPLKSNTLEKLPPSMKLRVANLASGVGRYQSHVHPRTTDAYVDDSFSARQIARLLVPENMGEAYPLQSQLTLKTFSSSASTTSPSSSSCLPISSENTLSSSSTQTIKVKILAVIGETALSSAGWILGNTKYSDPMDLYDSCIVVFEVSSPSSFSATLSPTNTGVPATSIVAVPSARVLSARSHWQDVVAADSEEGVEPIFLARGLGNQGAMDEKFLIYWVPCDGGEWLQIKTRVSVSTSSSTSKTSLGSPTSVGSSSRQGDTLPGRPTVLGHQVAEVVDDKELSRLLGAGTLNISLKHASEVMDVVETSRGATKVLLTLLR</sequence>
<protein>
    <submittedName>
        <fullName evidence="3">Uncharacterized protein</fullName>
    </submittedName>
</protein>
<evidence type="ECO:0000256" key="2">
    <source>
        <dbReference type="SAM" id="Phobius"/>
    </source>
</evidence>
<feature type="region of interest" description="Disordered" evidence="1">
    <location>
        <begin position="578"/>
        <end position="607"/>
    </location>
</feature>
<comment type="caution">
    <text evidence="3">The sequence shown here is derived from an EMBL/GenBank/DDBJ whole genome shotgun (WGS) entry which is preliminary data.</text>
</comment>
<organism evidence="3 4">
    <name type="scientific">Marasmius crinis-equi</name>
    <dbReference type="NCBI Taxonomy" id="585013"/>
    <lineage>
        <taxon>Eukaryota</taxon>
        <taxon>Fungi</taxon>
        <taxon>Dikarya</taxon>
        <taxon>Basidiomycota</taxon>
        <taxon>Agaricomycotina</taxon>
        <taxon>Agaricomycetes</taxon>
        <taxon>Agaricomycetidae</taxon>
        <taxon>Agaricales</taxon>
        <taxon>Marasmiineae</taxon>
        <taxon>Marasmiaceae</taxon>
        <taxon>Marasmius</taxon>
    </lineage>
</organism>
<evidence type="ECO:0000313" key="4">
    <source>
        <dbReference type="Proteomes" id="UP001465976"/>
    </source>
</evidence>
<evidence type="ECO:0000256" key="1">
    <source>
        <dbReference type="SAM" id="MobiDB-lite"/>
    </source>
</evidence>
<keyword evidence="4" id="KW-1185">Reference proteome</keyword>
<accession>A0ABR3F554</accession>
<evidence type="ECO:0000313" key="3">
    <source>
        <dbReference type="EMBL" id="KAL0570307.1"/>
    </source>
</evidence>
<reference evidence="3 4" key="1">
    <citation type="submission" date="2024-02" db="EMBL/GenBank/DDBJ databases">
        <title>A draft genome for the cacao thread blight pathogen Marasmius crinis-equi.</title>
        <authorList>
            <person name="Cohen S.P."/>
            <person name="Baruah I.K."/>
            <person name="Amoako-Attah I."/>
            <person name="Bukari Y."/>
            <person name="Meinhardt L.W."/>
            <person name="Bailey B.A."/>
        </authorList>
    </citation>
    <scope>NUCLEOTIDE SEQUENCE [LARGE SCALE GENOMIC DNA]</scope>
    <source>
        <strain evidence="3 4">GH-76</strain>
    </source>
</reference>
<feature type="compositionally biased region" description="Low complexity" evidence="1">
    <location>
        <begin position="578"/>
        <end position="596"/>
    </location>
</feature>
<dbReference type="Proteomes" id="UP001465976">
    <property type="component" value="Unassembled WGS sequence"/>
</dbReference>
<feature type="transmembrane region" description="Helical" evidence="2">
    <location>
        <begin position="309"/>
        <end position="330"/>
    </location>
</feature>